<reference evidence="3" key="1">
    <citation type="submission" date="2016-12" db="EMBL/GenBank/DDBJ databases">
        <authorList>
            <person name="Varghese N."/>
            <person name="Submissions S."/>
        </authorList>
    </citation>
    <scope>NUCLEOTIDE SEQUENCE [LARGE SCALE GENOMIC DNA]</scope>
    <source>
        <strain evidence="3">DSM 25035</strain>
    </source>
</reference>
<dbReference type="PANTHER" id="PTHR31435:SF9">
    <property type="entry name" value="PROTEIN NATD1"/>
    <property type="match status" value="1"/>
</dbReference>
<dbReference type="STRING" id="1073327.SAMN04488108_1161"/>
<organism evidence="2 3">
    <name type="scientific">Algoriphagus zhangzhouensis</name>
    <dbReference type="NCBI Taxonomy" id="1073327"/>
    <lineage>
        <taxon>Bacteria</taxon>
        <taxon>Pseudomonadati</taxon>
        <taxon>Bacteroidota</taxon>
        <taxon>Cytophagia</taxon>
        <taxon>Cytophagales</taxon>
        <taxon>Cyclobacteriaceae</taxon>
        <taxon>Algoriphagus</taxon>
    </lineage>
</organism>
<keyword evidence="3" id="KW-1185">Reference proteome</keyword>
<dbReference type="RefSeq" id="WP_073570763.1">
    <property type="nucleotide sequence ID" value="NZ_FRXN01000001.1"/>
</dbReference>
<dbReference type="InterPro" id="IPR045057">
    <property type="entry name" value="Gcn5-rel_NAT"/>
</dbReference>
<dbReference type="EMBL" id="FRXN01000001">
    <property type="protein sequence ID" value="SHO60987.1"/>
    <property type="molecule type" value="Genomic_DNA"/>
</dbReference>
<dbReference type="SUPFAM" id="SSF55729">
    <property type="entry name" value="Acyl-CoA N-acyltransferases (Nat)"/>
    <property type="match status" value="1"/>
</dbReference>
<dbReference type="PROSITE" id="PS51729">
    <property type="entry name" value="GNAT_YJDJ"/>
    <property type="match status" value="1"/>
</dbReference>
<dbReference type="OrthoDB" id="9793389at2"/>
<evidence type="ECO:0000259" key="1">
    <source>
        <dbReference type="PROSITE" id="PS51729"/>
    </source>
</evidence>
<dbReference type="InterPro" id="IPR016181">
    <property type="entry name" value="Acyl_CoA_acyltransferase"/>
</dbReference>
<dbReference type="Gene3D" id="3.40.630.30">
    <property type="match status" value="1"/>
</dbReference>
<name>A0A1M7Z7T0_9BACT</name>
<dbReference type="Pfam" id="PF14542">
    <property type="entry name" value="Acetyltransf_CG"/>
    <property type="match status" value="1"/>
</dbReference>
<dbReference type="GO" id="GO:0016740">
    <property type="term" value="F:transferase activity"/>
    <property type="evidence" value="ECO:0007669"/>
    <property type="project" value="UniProtKB-KW"/>
</dbReference>
<dbReference type="InterPro" id="IPR031165">
    <property type="entry name" value="GNAT_YJDJ"/>
</dbReference>
<dbReference type="PANTHER" id="PTHR31435">
    <property type="entry name" value="PROTEIN NATD1"/>
    <property type="match status" value="1"/>
</dbReference>
<dbReference type="Proteomes" id="UP000184609">
    <property type="component" value="Unassembled WGS sequence"/>
</dbReference>
<dbReference type="AlphaFoldDB" id="A0A1M7Z7T0"/>
<gene>
    <name evidence="2" type="ORF">SAMN04488108_1161</name>
</gene>
<feature type="domain" description="N-acetyltransferase" evidence="1">
    <location>
        <begin position="6"/>
        <end position="99"/>
    </location>
</feature>
<evidence type="ECO:0000313" key="3">
    <source>
        <dbReference type="Proteomes" id="UP000184609"/>
    </source>
</evidence>
<keyword evidence="2" id="KW-0808">Transferase</keyword>
<dbReference type="CDD" id="cd04301">
    <property type="entry name" value="NAT_SF"/>
    <property type="match status" value="1"/>
</dbReference>
<proteinExistence type="predicted"/>
<accession>A0A1M7Z7T0</accession>
<evidence type="ECO:0000313" key="2">
    <source>
        <dbReference type="EMBL" id="SHO60987.1"/>
    </source>
</evidence>
<sequence>MFYDLLYRPRKSRFEIEVEDHVYAYIYFRKNEDRFELFFTFVPEEFRGKGIGEDLVLKTLDFIKKSGWQEIATCPFILAIKSKVARSHPRRSNRQFQSV</sequence>
<protein>
    <submittedName>
        <fullName evidence="2">GCN5-related N-acetyl-transferase</fullName>
    </submittedName>
</protein>